<proteinExistence type="predicted"/>
<feature type="non-terminal residue" evidence="1">
    <location>
        <position position="178"/>
    </location>
</feature>
<dbReference type="PANTHER" id="PTHR11764:SF44">
    <property type="entry name" value="LANOSTEROL SYNTHASE"/>
    <property type="match status" value="1"/>
</dbReference>
<evidence type="ECO:0008006" key="3">
    <source>
        <dbReference type="Google" id="ProtNLM"/>
    </source>
</evidence>
<accession>A0ABS8WKC9</accession>
<dbReference type="Gene3D" id="1.50.10.20">
    <property type="match status" value="2"/>
</dbReference>
<dbReference type="Proteomes" id="UP000823775">
    <property type="component" value="Unassembled WGS sequence"/>
</dbReference>
<protein>
    <recommendedName>
        <fullName evidence="3">Cycloartenol synthase</fullName>
    </recommendedName>
</protein>
<evidence type="ECO:0000313" key="1">
    <source>
        <dbReference type="EMBL" id="MCE3050459.1"/>
    </source>
</evidence>
<dbReference type="PANTHER" id="PTHR11764">
    <property type="entry name" value="TERPENE CYCLASE/MUTASE FAMILY MEMBER"/>
    <property type="match status" value="1"/>
</dbReference>
<dbReference type="InterPro" id="IPR008930">
    <property type="entry name" value="Terpenoid_cyclase/PrenylTrfase"/>
</dbReference>
<sequence>MVYLAMSYLYGTRYVGPINSTILSLRRELYTIPYHHIDWDLARNQCAKEDLYYPHPLVQDILWKGLHKIAEPLLMQWPLSKIKDYLWLAEDGKEMTGYNGSQVWDVSFGIRAILATNLPEEYGVMLKNAHNFIKASQVREDSSGDVKKWYRQRSRGGWPFSTVDNGWIVSDCTAEALK</sequence>
<evidence type="ECO:0000313" key="2">
    <source>
        <dbReference type="Proteomes" id="UP000823775"/>
    </source>
</evidence>
<dbReference type="EMBL" id="JACEIK010007600">
    <property type="protein sequence ID" value="MCE3050459.1"/>
    <property type="molecule type" value="Genomic_DNA"/>
</dbReference>
<organism evidence="1 2">
    <name type="scientific">Datura stramonium</name>
    <name type="common">Jimsonweed</name>
    <name type="synonym">Common thornapple</name>
    <dbReference type="NCBI Taxonomy" id="4076"/>
    <lineage>
        <taxon>Eukaryota</taxon>
        <taxon>Viridiplantae</taxon>
        <taxon>Streptophyta</taxon>
        <taxon>Embryophyta</taxon>
        <taxon>Tracheophyta</taxon>
        <taxon>Spermatophyta</taxon>
        <taxon>Magnoliopsida</taxon>
        <taxon>eudicotyledons</taxon>
        <taxon>Gunneridae</taxon>
        <taxon>Pentapetalae</taxon>
        <taxon>asterids</taxon>
        <taxon>lamiids</taxon>
        <taxon>Solanales</taxon>
        <taxon>Solanaceae</taxon>
        <taxon>Solanoideae</taxon>
        <taxon>Datureae</taxon>
        <taxon>Datura</taxon>
    </lineage>
</organism>
<dbReference type="SUPFAM" id="SSF48239">
    <property type="entry name" value="Terpenoid cyclases/Protein prenyltransferases"/>
    <property type="match status" value="2"/>
</dbReference>
<reference evidence="1 2" key="1">
    <citation type="journal article" date="2021" name="BMC Genomics">
        <title>Datura genome reveals duplications of psychoactive alkaloid biosynthetic genes and high mutation rate following tissue culture.</title>
        <authorList>
            <person name="Rajewski A."/>
            <person name="Carter-House D."/>
            <person name="Stajich J."/>
            <person name="Litt A."/>
        </authorList>
    </citation>
    <scope>NUCLEOTIDE SEQUENCE [LARGE SCALE GENOMIC DNA]</scope>
    <source>
        <strain evidence="1">AR-01</strain>
    </source>
</reference>
<keyword evidence="2" id="KW-1185">Reference proteome</keyword>
<name>A0ABS8WKC9_DATST</name>
<gene>
    <name evidence="1" type="ORF">HAX54_047276</name>
</gene>
<dbReference type="InterPro" id="IPR018333">
    <property type="entry name" value="Squalene_cyclase"/>
</dbReference>
<comment type="caution">
    <text evidence="1">The sequence shown here is derived from an EMBL/GenBank/DDBJ whole genome shotgun (WGS) entry which is preliminary data.</text>
</comment>